<dbReference type="OrthoDB" id="9790331at2"/>
<gene>
    <name evidence="2" type="ORF">A6302_01048</name>
</gene>
<dbReference type="InterPro" id="IPR024029">
    <property type="entry name" value="Pyridox_Oxase_FMN-dep"/>
</dbReference>
<reference evidence="2 3" key="1">
    <citation type="submission" date="2016-07" db="EMBL/GenBank/DDBJ databases">
        <title>Draft Genome Sequence of Methylobrevis pamukkalensis PK2.</title>
        <authorList>
            <person name="Vasilenko O.V."/>
            <person name="Doronina N.V."/>
            <person name="Shmareva M.N."/>
            <person name="Tarlachkov S.V."/>
            <person name="Mustakhimov I."/>
            <person name="Trotsenko Y.A."/>
        </authorList>
    </citation>
    <scope>NUCLEOTIDE SEQUENCE [LARGE SCALE GENOMIC DNA]</scope>
    <source>
        <strain evidence="2 3">PK2</strain>
    </source>
</reference>
<sequence length="203" mass="22017">MAKLTSAEDLRALYGTPNPRSARKVLPALDVHCRRIIGLSPFVVLSSTGPDGLGDITPRGDAPGFVEVADDCTLILPDQPGNNRIDTLLNVVANPGVGLLFLIPGMDETLRVQGTAEIRDDADLCARFAVGERAPKTVLVVHVREAYLHCAKALMRARLWDPEARIDRSAIPSMGEMLKDQLGLAATAETQAEMLERYQATLY</sequence>
<keyword evidence="3" id="KW-1185">Reference proteome</keyword>
<evidence type="ECO:0000259" key="1">
    <source>
        <dbReference type="Pfam" id="PF01243"/>
    </source>
</evidence>
<dbReference type="EMBL" id="MCRJ01000017">
    <property type="protein sequence ID" value="ODN71627.1"/>
    <property type="molecule type" value="Genomic_DNA"/>
</dbReference>
<dbReference type="Gene3D" id="2.30.110.10">
    <property type="entry name" value="Electron Transport, Fmn-binding Protein, Chain A"/>
    <property type="match status" value="1"/>
</dbReference>
<feature type="domain" description="Pyridoxamine 5'-phosphate oxidase N-terminal" evidence="1">
    <location>
        <begin position="32"/>
        <end position="150"/>
    </location>
</feature>
<dbReference type="Proteomes" id="UP000094622">
    <property type="component" value="Unassembled WGS sequence"/>
</dbReference>
<dbReference type="SUPFAM" id="SSF50475">
    <property type="entry name" value="FMN-binding split barrel"/>
    <property type="match status" value="1"/>
</dbReference>
<dbReference type="InterPro" id="IPR011576">
    <property type="entry name" value="Pyridox_Oxase_N"/>
</dbReference>
<protein>
    <submittedName>
        <fullName evidence="2">Pyridoxamine 5'-phosphate oxidase</fullName>
    </submittedName>
</protein>
<organism evidence="2 3">
    <name type="scientific">Methylobrevis pamukkalensis</name>
    <dbReference type="NCBI Taxonomy" id="1439726"/>
    <lineage>
        <taxon>Bacteria</taxon>
        <taxon>Pseudomonadati</taxon>
        <taxon>Pseudomonadota</taxon>
        <taxon>Alphaproteobacteria</taxon>
        <taxon>Hyphomicrobiales</taxon>
        <taxon>Pleomorphomonadaceae</taxon>
        <taxon>Methylobrevis</taxon>
    </lineage>
</organism>
<proteinExistence type="predicted"/>
<dbReference type="PANTHER" id="PTHR42815:SF2">
    <property type="entry name" value="FAD-BINDING, PUTATIVE (AFU_ORTHOLOGUE AFUA_6G07600)-RELATED"/>
    <property type="match status" value="1"/>
</dbReference>
<name>A0A1E3H5N1_9HYPH</name>
<dbReference type="PANTHER" id="PTHR42815">
    <property type="entry name" value="FAD-BINDING, PUTATIVE (AFU_ORTHOLOGUE AFUA_6G07600)-RELATED"/>
    <property type="match status" value="1"/>
</dbReference>
<evidence type="ECO:0000313" key="3">
    <source>
        <dbReference type="Proteomes" id="UP000094622"/>
    </source>
</evidence>
<dbReference type="AlphaFoldDB" id="A0A1E3H5N1"/>
<comment type="caution">
    <text evidence="2">The sequence shown here is derived from an EMBL/GenBank/DDBJ whole genome shotgun (WGS) entry which is preliminary data.</text>
</comment>
<dbReference type="Pfam" id="PF01243">
    <property type="entry name" value="PNPOx_N"/>
    <property type="match status" value="1"/>
</dbReference>
<evidence type="ECO:0000313" key="2">
    <source>
        <dbReference type="EMBL" id="ODN71627.1"/>
    </source>
</evidence>
<dbReference type="InterPro" id="IPR012349">
    <property type="entry name" value="Split_barrel_FMN-bd"/>
</dbReference>
<dbReference type="RefSeq" id="WP_069306070.1">
    <property type="nucleotide sequence ID" value="NZ_MCRJ01000017.1"/>
</dbReference>
<dbReference type="NCBIfam" id="TIGR04025">
    <property type="entry name" value="PPOX_FMN_DR2398"/>
    <property type="match status" value="1"/>
</dbReference>
<accession>A0A1E3H5N1</accession>